<keyword evidence="6 8" id="KW-1133">Transmembrane helix</keyword>
<proteinExistence type="inferred from homology"/>
<evidence type="ECO:0000256" key="6">
    <source>
        <dbReference type="ARBA" id="ARBA00022989"/>
    </source>
</evidence>
<sequence length="296" mass="32167">MKSKTADKLATVVFYIIATGFILLLMLFVGYIIYQGRDRLNLHFITSAPTFMKEGGGIGPQLFNSLYLVFLSMLITVPIGLSAGIYLAEYAKPGRITNMVRFCIEALASLPSIVIGLFGLLVFVTMTGWGYTLFSGALAVAVLNLPVITRISEDAIRNVPQTVKEASLALGATHWQTIYRVILPTALPGLVTGLIMTSGRVFGEAAALLYTAGMSSPNLNFHDLNPFHARSPLNPFRPAETLAVYIWKVNSEGLAPDSRQIADGASSILIISVFLFNIISRFLGRVLNVRFSGSKN</sequence>
<dbReference type="STRING" id="1195236.CTER_0344"/>
<evidence type="ECO:0000313" key="11">
    <source>
        <dbReference type="Proteomes" id="UP000014155"/>
    </source>
</evidence>
<comment type="subcellular location">
    <subcellularLocation>
        <location evidence="1 8">Cell membrane</location>
        <topology evidence="1 8">Multi-pass membrane protein</topology>
    </subcellularLocation>
</comment>
<evidence type="ECO:0000313" key="10">
    <source>
        <dbReference type="EMBL" id="EMS73653.1"/>
    </source>
</evidence>
<evidence type="ECO:0000256" key="7">
    <source>
        <dbReference type="ARBA" id="ARBA00023136"/>
    </source>
</evidence>
<dbReference type="GO" id="GO:0005315">
    <property type="term" value="F:phosphate transmembrane transporter activity"/>
    <property type="evidence" value="ECO:0007669"/>
    <property type="project" value="InterPro"/>
</dbReference>
<gene>
    <name evidence="10" type="ORF">CTER_0344</name>
</gene>
<evidence type="ECO:0000256" key="3">
    <source>
        <dbReference type="ARBA" id="ARBA00022448"/>
    </source>
</evidence>
<keyword evidence="4 8" id="KW-1003">Cell membrane</keyword>
<feature type="transmembrane region" description="Helical" evidence="8">
    <location>
        <begin position="268"/>
        <end position="287"/>
    </location>
</feature>
<dbReference type="PATRIC" id="fig|1195236.3.peg.653"/>
<evidence type="ECO:0000256" key="4">
    <source>
        <dbReference type="ARBA" id="ARBA00022475"/>
    </source>
</evidence>
<keyword evidence="11" id="KW-1185">Reference proteome</keyword>
<comment type="similarity">
    <text evidence="2 8">Belongs to the binding-protein-dependent transport system permease family. CysTW subfamily.</text>
</comment>
<comment type="caution">
    <text evidence="8">Lacks conserved residue(s) required for the propagation of feature annotation.</text>
</comment>
<evidence type="ECO:0000256" key="2">
    <source>
        <dbReference type="ARBA" id="ARBA00007069"/>
    </source>
</evidence>
<keyword evidence="7 8" id="KW-0472">Membrane</keyword>
<dbReference type="InterPro" id="IPR000515">
    <property type="entry name" value="MetI-like"/>
</dbReference>
<comment type="caution">
    <text evidence="10">The sequence shown here is derived from an EMBL/GenBank/DDBJ whole genome shotgun (WGS) entry which is preliminary data.</text>
</comment>
<dbReference type="PANTHER" id="PTHR43470">
    <property type="entry name" value="PHOSPHATE TRANSPORT SYSTEM PERMEASE PROTEIN PSTA-RELATED"/>
    <property type="match status" value="1"/>
</dbReference>
<dbReference type="PROSITE" id="PS50928">
    <property type="entry name" value="ABC_TM1"/>
    <property type="match status" value="1"/>
</dbReference>
<feature type="transmembrane region" description="Helical" evidence="8">
    <location>
        <begin position="12"/>
        <end position="34"/>
    </location>
</feature>
<dbReference type="eggNOG" id="COG0581">
    <property type="taxonomic scope" value="Bacteria"/>
</dbReference>
<dbReference type="EMBL" id="AORV01000016">
    <property type="protein sequence ID" value="EMS73653.1"/>
    <property type="molecule type" value="Genomic_DNA"/>
</dbReference>
<feature type="transmembrane region" description="Helical" evidence="8">
    <location>
        <begin position="129"/>
        <end position="148"/>
    </location>
</feature>
<keyword evidence="5 8" id="KW-0812">Transmembrane</keyword>
<evidence type="ECO:0000259" key="9">
    <source>
        <dbReference type="PROSITE" id="PS50928"/>
    </source>
</evidence>
<feature type="domain" description="ABC transmembrane type-1" evidence="9">
    <location>
        <begin position="62"/>
        <end position="280"/>
    </location>
</feature>
<keyword evidence="3" id="KW-0813">Transport</keyword>
<reference evidence="10 11" key="1">
    <citation type="journal article" date="2013" name="Genome Announc.">
        <title>Draft Genome Sequence of the Cellulolytic, Mesophilic, Anaerobic Bacterium Clostridium termitidis Strain CT1112 (DSM 5398).</title>
        <authorList>
            <person name="Lal S."/>
            <person name="Ramachandran U."/>
            <person name="Zhang X."/>
            <person name="Munir R."/>
            <person name="Sparling R."/>
            <person name="Levin D.B."/>
        </authorList>
    </citation>
    <scope>NUCLEOTIDE SEQUENCE [LARGE SCALE GENOMIC DNA]</scope>
    <source>
        <strain evidence="10 11">CT1112</strain>
    </source>
</reference>
<name>S0FYH7_RUMCE</name>
<organism evidence="10 11">
    <name type="scientific">Ruminiclostridium cellobioparum subsp. termitidis CT1112</name>
    <dbReference type="NCBI Taxonomy" id="1195236"/>
    <lineage>
        <taxon>Bacteria</taxon>
        <taxon>Bacillati</taxon>
        <taxon>Bacillota</taxon>
        <taxon>Clostridia</taxon>
        <taxon>Eubacteriales</taxon>
        <taxon>Oscillospiraceae</taxon>
        <taxon>Ruminiclostridium</taxon>
    </lineage>
</organism>
<feature type="transmembrane region" description="Helical" evidence="8">
    <location>
        <begin position="100"/>
        <end position="123"/>
    </location>
</feature>
<dbReference type="Proteomes" id="UP000014155">
    <property type="component" value="Unassembled WGS sequence"/>
</dbReference>
<evidence type="ECO:0000256" key="1">
    <source>
        <dbReference type="ARBA" id="ARBA00004651"/>
    </source>
</evidence>
<feature type="transmembrane region" description="Helical" evidence="8">
    <location>
        <begin position="66"/>
        <end position="88"/>
    </location>
</feature>
<dbReference type="CDD" id="cd06261">
    <property type="entry name" value="TM_PBP2"/>
    <property type="match status" value="1"/>
</dbReference>
<evidence type="ECO:0000256" key="5">
    <source>
        <dbReference type="ARBA" id="ARBA00022692"/>
    </source>
</evidence>
<dbReference type="SUPFAM" id="SSF161098">
    <property type="entry name" value="MetI-like"/>
    <property type="match status" value="1"/>
</dbReference>
<dbReference type="Gene3D" id="1.10.3720.10">
    <property type="entry name" value="MetI-like"/>
    <property type="match status" value="1"/>
</dbReference>
<dbReference type="GO" id="GO:0035435">
    <property type="term" value="P:phosphate ion transmembrane transport"/>
    <property type="evidence" value="ECO:0007669"/>
    <property type="project" value="InterPro"/>
</dbReference>
<evidence type="ECO:0000256" key="8">
    <source>
        <dbReference type="RuleBase" id="RU363043"/>
    </source>
</evidence>
<dbReference type="InterPro" id="IPR005672">
    <property type="entry name" value="Phosphate_PstA"/>
</dbReference>
<dbReference type="GO" id="GO:0005886">
    <property type="term" value="C:plasma membrane"/>
    <property type="evidence" value="ECO:0007669"/>
    <property type="project" value="UniProtKB-SubCell"/>
</dbReference>
<dbReference type="NCBIfam" id="TIGR00974">
    <property type="entry name" value="3a0107s02c"/>
    <property type="match status" value="1"/>
</dbReference>
<dbReference type="AlphaFoldDB" id="S0FYH7"/>
<accession>S0FYH7</accession>
<dbReference type="RefSeq" id="WP_004623653.1">
    <property type="nucleotide sequence ID" value="NZ_AORV01000016.1"/>
</dbReference>
<dbReference type="PANTHER" id="PTHR43470:SF4">
    <property type="entry name" value="ABC TRANSPORTER PERMEASE PROTEIN YQGI-RELATED"/>
    <property type="match status" value="1"/>
</dbReference>
<dbReference type="InterPro" id="IPR035906">
    <property type="entry name" value="MetI-like_sf"/>
</dbReference>
<protein>
    <recommendedName>
        <fullName evidence="8">Phosphate transport system permease protein PstA</fullName>
    </recommendedName>
</protein>
<dbReference type="Pfam" id="PF00528">
    <property type="entry name" value="BPD_transp_1"/>
    <property type="match status" value="1"/>
</dbReference>